<dbReference type="RefSeq" id="WP_262397644.1">
    <property type="nucleotide sequence ID" value="NZ_JACRTC010000004.1"/>
</dbReference>
<sequence length="110" mass="12439">MCEKKRSSSTGKTPRTVEESLRKLAMGSVNDSVKLVIQSSEDPVSIDGLDLFNIKEIRTNKDGIEIKFYDRLEALKCLDMLQHRLEEKEEGRKMLLALSGESEPIEEDAP</sequence>
<reference evidence="1" key="1">
    <citation type="submission" date="2020-08" db="EMBL/GenBank/DDBJ databases">
        <title>Genome public.</title>
        <authorList>
            <person name="Liu C."/>
            <person name="Sun Q."/>
        </authorList>
    </citation>
    <scope>NUCLEOTIDE SEQUENCE</scope>
    <source>
        <strain evidence="1">NSJ-54</strain>
    </source>
</reference>
<accession>A0A926EDR1</accession>
<keyword evidence="2" id="KW-1185">Reference proteome</keyword>
<gene>
    <name evidence="1" type="ORF">H8709_06825</name>
</gene>
<dbReference type="Proteomes" id="UP000660861">
    <property type="component" value="Unassembled WGS sequence"/>
</dbReference>
<proteinExistence type="predicted"/>
<protein>
    <submittedName>
        <fullName evidence="1">Uncharacterized protein</fullName>
    </submittedName>
</protein>
<name>A0A926EDR1_9FIRM</name>
<dbReference type="AlphaFoldDB" id="A0A926EDR1"/>
<evidence type="ECO:0000313" key="2">
    <source>
        <dbReference type="Proteomes" id="UP000660861"/>
    </source>
</evidence>
<evidence type="ECO:0000313" key="1">
    <source>
        <dbReference type="EMBL" id="MBC8570544.1"/>
    </source>
</evidence>
<organism evidence="1 2">
    <name type="scientific">Zongyangia hominis</name>
    <dbReference type="NCBI Taxonomy" id="2763677"/>
    <lineage>
        <taxon>Bacteria</taxon>
        <taxon>Bacillati</taxon>
        <taxon>Bacillota</taxon>
        <taxon>Clostridia</taxon>
        <taxon>Eubacteriales</taxon>
        <taxon>Oscillospiraceae</taxon>
        <taxon>Zongyangia</taxon>
    </lineage>
</organism>
<dbReference type="EMBL" id="JACRTC010000004">
    <property type="protein sequence ID" value="MBC8570544.1"/>
    <property type="molecule type" value="Genomic_DNA"/>
</dbReference>
<comment type="caution">
    <text evidence="1">The sequence shown here is derived from an EMBL/GenBank/DDBJ whole genome shotgun (WGS) entry which is preliminary data.</text>
</comment>